<organism evidence="2 3">
    <name type="scientific">Populus alba x Populus x berolinensis</name>
    <dbReference type="NCBI Taxonomy" id="444605"/>
    <lineage>
        <taxon>Eukaryota</taxon>
        <taxon>Viridiplantae</taxon>
        <taxon>Streptophyta</taxon>
        <taxon>Embryophyta</taxon>
        <taxon>Tracheophyta</taxon>
        <taxon>Spermatophyta</taxon>
        <taxon>Magnoliopsida</taxon>
        <taxon>eudicotyledons</taxon>
        <taxon>Gunneridae</taxon>
        <taxon>Pentapetalae</taxon>
        <taxon>rosids</taxon>
        <taxon>fabids</taxon>
        <taxon>Malpighiales</taxon>
        <taxon>Salicaceae</taxon>
        <taxon>Saliceae</taxon>
        <taxon>Populus</taxon>
    </lineage>
</organism>
<dbReference type="AlphaFoldDB" id="A0AAD6PSN9"/>
<dbReference type="EMBL" id="JAQIZT010000017">
    <property type="protein sequence ID" value="KAJ6959650.1"/>
    <property type="molecule type" value="Genomic_DNA"/>
</dbReference>
<dbReference type="Proteomes" id="UP001164929">
    <property type="component" value="Chromosome 17"/>
</dbReference>
<accession>A0AAD6PSN9</accession>
<reference evidence="2" key="1">
    <citation type="journal article" date="2023" name="Mol. Ecol. Resour.">
        <title>Chromosome-level genome assembly of a triploid poplar Populus alba 'Berolinensis'.</title>
        <authorList>
            <person name="Chen S."/>
            <person name="Yu Y."/>
            <person name="Wang X."/>
            <person name="Wang S."/>
            <person name="Zhang T."/>
            <person name="Zhou Y."/>
            <person name="He R."/>
            <person name="Meng N."/>
            <person name="Wang Y."/>
            <person name="Liu W."/>
            <person name="Liu Z."/>
            <person name="Liu J."/>
            <person name="Guo Q."/>
            <person name="Huang H."/>
            <person name="Sederoff R.R."/>
            <person name="Wang G."/>
            <person name="Qu G."/>
            <person name="Chen S."/>
        </authorList>
    </citation>
    <scope>NUCLEOTIDE SEQUENCE</scope>
    <source>
        <strain evidence="2">SC-2020</strain>
    </source>
</reference>
<sequence length="28" mass="3070">MEKDEEKGNCGVASSSQKAPFLQNRSND</sequence>
<keyword evidence="3" id="KW-1185">Reference proteome</keyword>
<gene>
    <name evidence="2" type="ORF">NC653_037878</name>
</gene>
<evidence type="ECO:0000313" key="2">
    <source>
        <dbReference type="EMBL" id="KAJ6959650.1"/>
    </source>
</evidence>
<evidence type="ECO:0000256" key="1">
    <source>
        <dbReference type="SAM" id="MobiDB-lite"/>
    </source>
</evidence>
<evidence type="ECO:0000313" key="3">
    <source>
        <dbReference type="Proteomes" id="UP001164929"/>
    </source>
</evidence>
<name>A0AAD6PSN9_9ROSI</name>
<protein>
    <submittedName>
        <fullName evidence="2">Uncharacterized protein</fullName>
    </submittedName>
</protein>
<proteinExistence type="predicted"/>
<feature type="compositionally biased region" description="Polar residues" evidence="1">
    <location>
        <begin position="12"/>
        <end position="28"/>
    </location>
</feature>
<comment type="caution">
    <text evidence="2">The sequence shown here is derived from an EMBL/GenBank/DDBJ whole genome shotgun (WGS) entry which is preliminary data.</text>
</comment>
<feature type="region of interest" description="Disordered" evidence="1">
    <location>
        <begin position="1"/>
        <end position="28"/>
    </location>
</feature>